<dbReference type="Pfam" id="PF13503">
    <property type="entry name" value="DUF4123"/>
    <property type="match status" value="1"/>
</dbReference>
<evidence type="ECO:0000313" key="3">
    <source>
        <dbReference type="Proteomes" id="UP001168540"/>
    </source>
</evidence>
<name>A0ABT7XVE7_9NEIS</name>
<proteinExistence type="predicted"/>
<dbReference type="InterPro" id="IPR025391">
    <property type="entry name" value="DUF4123"/>
</dbReference>
<sequence length="267" mass="30058">MIAINMLAPTPSPIDWETLLRERAELLGLNSIDVVVDQANIGTSWQRKLHAVAPPIALLNNTPHADAASEGPVLVRLSIGPLTASRGLRQLIKHFSGQPRLLVLLNDWPYDQLAEHLRYYLQPEWDGGKSKGVLRFYNTGLFRIVISTLDESIRQHLLAGASEWHWIDRDGNAMAISSKYRTSNEALPPLYSEPLQLEPKHIDVLSAWHQAELWSQDELPTPSQCGVHSKEAMLEKLAAAQMEADAQKLWSQPERHAFLEAQIFFNL</sequence>
<gene>
    <name evidence="2" type="ORF">QU481_23560</name>
</gene>
<evidence type="ECO:0000313" key="2">
    <source>
        <dbReference type="EMBL" id="MDN0077779.1"/>
    </source>
</evidence>
<organism evidence="2 3">
    <name type="scientific">Crenobacter oryzisoli</name>
    <dbReference type="NCBI Taxonomy" id="3056844"/>
    <lineage>
        <taxon>Bacteria</taxon>
        <taxon>Pseudomonadati</taxon>
        <taxon>Pseudomonadota</taxon>
        <taxon>Betaproteobacteria</taxon>
        <taxon>Neisseriales</taxon>
        <taxon>Neisseriaceae</taxon>
        <taxon>Crenobacter</taxon>
    </lineage>
</organism>
<accession>A0ABT7XVE7</accession>
<reference evidence="2" key="1">
    <citation type="submission" date="2023-06" db="EMBL/GenBank/DDBJ databases">
        <authorList>
            <person name="Zhang S."/>
        </authorList>
    </citation>
    <scope>NUCLEOTIDE SEQUENCE</scope>
    <source>
        <strain evidence="2">SG2303</strain>
    </source>
</reference>
<dbReference type="Proteomes" id="UP001168540">
    <property type="component" value="Unassembled WGS sequence"/>
</dbReference>
<evidence type="ECO:0000259" key="1">
    <source>
        <dbReference type="Pfam" id="PF13503"/>
    </source>
</evidence>
<protein>
    <submittedName>
        <fullName evidence="2">DUF4123 domain-containing protein</fullName>
    </submittedName>
</protein>
<feature type="domain" description="DUF4123" evidence="1">
    <location>
        <begin position="46"/>
        <end position="153"/>
    </location>
</feature>
<comment type="caution">
    <text evidence="2">The sequence shown here is derived from an EMBL/GenBank/DDBJ whole genome shotgun (WGS) entry which is preliminary data.</text>
</comment>
<dbReference type="RefSeq" id="WP_289832376.1">
    <property type="nucleotide sequence ID" value="NZ_JAUEDK010000100.1"/>
</dbReference>
<dbReference type="EMBL" id="JAUEDK010000100">
    <property type="protein sequence ID" value="MDN0077779.1"/>
    <property type="molecule type" value="Genomic_DNA"/>
</dbReference>
<keyword evidence="3" id="KW-1185">Reference proteome</keyword>